<dbReference type="CDD" id="cd02007">
    <property type="entry name" value="TPP_DXS"/>
    <property type="match status" value="1"/>
</dbReference>
<feature type="binding site" evidence="10">
    <location>
        <begin position="152"/>
        <end position="153"/>
    </location>
    <ligand>
        <name>thiamine diphosphate</name>
        <dbReference type="ChEBI" id="CHEBI:58937"/>
    </ligand>
</feature>
<comment type="pathway">
    <text evidence="1 10">Metabolic intermediate biosynthesis; 1-deoxy-D-xylulose 5-phosphate biosynthesis; 1-deoxy-D-xylulose 5-phosphate from D-glyceraldehyde 3-phosphate and pyruvate: step 1/1.</text>
</comment>
<dbReference type="NCBIfam" id="NF003933">
    <property type="entry name" value="PRK05444.2-2"/>
    <property type="match status" value="1"/>
</dbReference>
<evidence type="ECO:0000256" key="4">
    <source>
        <dbReference type="ARBA" id="ARBA00022679"/>
    </source>
</evidence>
<reference evidence="13" key="1">
    <citation type="submission" date="2017-09" db="EMBL/GenBank/DDBJ databases">
        <title>Complete Genome Sequence of ansamitocin-producing Bacterium Actinosynnema pretiosum X47.</title>
        <authorList>
            <person name="Cao G."/>
            <person name="Zong G."/>
            <person name="Zhong C."/>
            <person name="Fu J."/>
        </authorList>
    </citation>
    <scope>NUCLEOTIDE SEQUENCE [LARGE SCALE GENOMIC DNA]</scope>
    <source>
        <strain evidence="13">X47</strain>
    </source>
</reference>
<evidence type="ECO:0000256" key="2">
    <source>
        <dbReference type="ARBA" id="ARBA00011081"/>
    </source>
</evidence>
<feature type="domain" description="Transketolase-like pyrimidine-binding" evidence="12">
    <location>
        <begin position="276"/>
        <end position="439"/>
    </location>
</feature>
<evidence type="ECO:0000256" key="1">
    <source>
        <dbReference type="ARBA" id="ARBA00004980"/>
    </source>
</evidence>
<dbReference type="Pfam" id="PF02779">
    <property type="entry name" value="Transket_pyr"/>
    <property type="match status" value="1"/>
</dbReference>
<protein>
    <recommendedName>
        <fullName evidence="10">1-deoxy-D-xylulose-5-phosphate synthase</fullName>
        <ecNumber evidence="10">2.2.1.7</ecNumber>
    </recommendedName>
    <alternativeName>
        <fullName evidence="10">1-deoxyxylulose-5-phosphate synthase</fullName>
        <shortName evidence="10">DXP synthase</shortName>
        <shortName evidence="10">DXPS</shortName>
    </alternativeName>
</protein>
<dbReference type="Proteomes" id="UP000218505">
    <property type="component" value="Chromosome"/>
</dbReference>
<comment type="cofactor">
    <cofactor evidence="10">
        <name>Mg(2+)</name>
        <dbReference type="ChEBI" id="CHEBI:18420"/>
    </cofactor>
    <text evidence="10">Binds 1 Mg(2+) ion per subunit.</text>
</comment>
<dbReference type="SUPFAM" id="SSF52518">
    <property type="entry name" value="Thiamin diphosphate-binding fold (THDP-binding)"/>
    <property type="match status" value="2"/>
</dbReference>
<evidence type="ECO:0000259" key="12">
    <source>
        <dbReference type="SMART" id="SM00861"/>
    </source>
</evidence>
<feature type="binding site" evidence="10">
    <location>
        <begin position="120"/>
        <end position="122"/>
    </location>
    <ligand>
        <name>thiamine diphosphate</name>
        <dbReference type="ChEBI" id="CHEBI:58937"/>
    </ligand>
</feature>
<dbReference type="PANTHER" id="PTHR43322">
    <property type="entry name" value="1-D-DEOXYXYLULOSE 5-PHOSPHATE SYNTHASE-RELATED"/>
    <property type="match status" value="1"/>
</dbReference>
<dbReference type="HAMAP" id="MF_00315">
    <property type="entry name" value="DXP_synth"/>
    <property type="match status" value="1"/>
</dbReference>
<organism evidence="13 14">
    <name type="scientific">Actinosynnema pretiosum</name>
    <dbReference type="NCBI Taxonomy" id="42197"/>
    <lineage>
        <taxon>Bacteria</taxon>
        <taxon>Bacillati</taxon>
        <taxon>Actinomycetota</taxon>
        <taxon>Actinomycetes</taxon>
        <taxon>Pseudonocardiales</taxon>
        <taxon>Pseudonocardiaceae</taxon>
        <taxon>Actinosynnema</taxon>
    </lineage>
</organism>
<dbReference type="GO" id="GO:0016114">
    <property type="term" value="P:terpenoid biosynthetic process"/>
    <property type="evidence" value="ECO:0007669"/>
    <property type="project" value="UniProtKB-UniRule"/>
</dbReference>
<dbReference type="GO" id="GO:0000287">
    <property type="term" value="F:magnesium ion binding"/>
    <property type="evidence" value="ECO:0007669"/>
    <property type="project" value="UniProtKB-UniRule"/>
</dbReference>
<evidence type="ECO:0000256" key="7">
    <source>
        <dbReference type="ARBA" id="ARBA00022977"/>
    </source>
</evidence>
<dbReference type="InterPro" id="IPR005477">
    <property type="entry name" value="Dxylulose-5-P_synthase"/>
</dbReference>
<comment type="subunit">
    <text evidence="3 10">Homodimer.</text>
</comment>
<dbReference type="GO" id="GO:0030976">
    <property type="term" value="F:thiamine pyrophosphate binding"/>
    <property type="evidence" value="ECO:0007669"/>
    <property type="project" value="UniProtKB-UniRule"/>
</dbReference>
<dbReference type="UniPathway" id="UPA00064">
    <property type="reaction ID" value="UER00091"/>
</dbReference>
<dbReference type="InterPro" id="IPR005475">
    <property type="entry name" value="Transketolase-like_Pyr-bd"/>
</dbReference>
<accession>A0A290Z7Y9</accession>
<evidence type="ECO:0000256" key="8">
    <source>
        <dbReference type="ARBA" id="ARBA00023052"/>
    </source>
</evidence>
<feature type="binding site" evidence="10">
    <location>
        <position position="327"/>
    </location>
    <ligand>
        <name>thiamine diphosphate</name>
        <dbReference type="ChEBI" id="CHEBI:58937"/>
    </ligand>
</feature>
<name>A0A290Z7Y9_9PSEU</name>
<dbReference type="RefSeq" id="WP_096494913.1">
    <property type="nucleotide sequence ID" value="NZ_CP023445.1"/>
</dbReference>
<evidence type="ECO:0000256" key="3">
    <source>
        <dbReference type="ARBA" id="ARBA00011738"/>
    </source>
</evidence>
<dbReference type="Gene3D" id="3.40.50.970">
    <property type="match status" value="2"/>
</dbReference>
<dbReference type="GO" id="GO:0009228">
    <property type="term" value="P:thiamine biosynthetic process"/>
    <property type="evidence" value="ECO:0007669"/>
    <property type="project" value="UniProtKB-UniRule"/>
</dbReference>
<dbReference type="SUPFAM" id="SSF52922">
    <property type="entry name" value="TK C-terminal domain-like"/>
    <property type="match status" value="1"/>
</dbReference>
<feature type="binding site" evidence="10">
    <location>
        <position position="79"/>
    </location>
    <ligand>
        <name>thiamine diphosphate</name>
        <dbReference type="ChEBI" id="CHEBI:58937"/>
    </ligand>
</feature>
<gene>
    <name evidence="10" type="primary">dxs</name>
    <name evidence="13" type="ORF">CNX65_19005</name>
</gene>
<dbReference type="EC" id="2.2.1.7" evidence="10"/>
<dbReference type="Gene3D" id="3.40.50.920">
    <property type="match status" value="1"/>
</dbReference>
<dbReference type="EMBL" id="CP023445">
    <property type="protein sequence ID" value="ATE55116.1"/>
    <property type="molecule type" value="Genomic_DNA"/>
</dbReference>
<dbReference type="Pfam" id="PF13292">
    <property type="entry name" value="DXP_synthase_N"/>
    <property type="match status" value="1"/>
</dbReference>
<dbReference type="InterPro" id="IPR020826">
    <property type="entry name" value="Transketolase_BS"/>
</dbReference>
<comment type="cofactor">
    <cofactor evidence="10">
        <name>thiamine diphosphate</name>
        <dbReference type="ChEBI" id="CHEBI:58937"/>
    </cofactor>
    <text evidence="10">Binds 1 thiamine pyrophosphate per subunit.</text>
</comment>
<dbReference type="GO" id="GO:0008661">
    <property type="term" value="F:1-deoxy-D-xylulose-5-phosphate synthase activity"/>
    <property type="evidence" value="ECO:0007669"/>
    <property type="project" value="UniProtKB-UniRule"/>
</dbReference>
<keyword evidence="9 10" id="KW-0414">Isoprene biosynthesis</keyword>
<evidence type="ECO:0000256" key="5">
    <source>
        <dbReference type="ARBA" id="ARBA00022723"/>
    </source>
</evidence>
<comment type="function">
    <text evidence="10">Catalyzes the acyloin condensation reaction between C atoms 2 and 3 of pyruvate and glyceraldehyde 3-phosphate to yield 1-deoxy-D-xylulose-5-phosphate (DXP).</text>
</comment>
<comment type="catalytic activity">
    <reaction evidence="10">
        <text>D-glyceraldehyde 3-phosphate + pyruvate + H(+) = 1-deoxy-D-xylulose 5-phosphate + CO2</text>
        <dbReference type="Rhea" id="RHEA:12605"/>
        <dbReference type="ChEBI" id="CHEBI:15361"/>
        <dbReference type="ChEBI" id="CHEBI:15378"/>
        <dbReference type="ChEBI" id="CHEBI:16526"/>
        <dbReference type="ChEBI" id="CHEBI:57792"/>
        <dbReference type="ChEBI" id="CHEBI:59776"/>
        <dbReference type="EC" id="2.2.1.7"/>
    </reaction>
</comment>
<dbReference type="InterPro" id="IPR009014">
    <property type="entry name" value="Transketo_C/PFOR_II"/>
</dbReference>
<sequence length="583" mass="60610">MSDTTTRPPQPAPGGSFDLRALPPDELPGLAHRLRALLVHSVSRTGGHLGPNLGVVELTLALHRVFRSPTDRLVFDTGHQTYVHKMLTGRADLFGGLRRAGGLSGYPSRAESPHDLVENSHTSTALSYADGLARAARSRGEERHVVAVVGDGALTGGMAWEALNSIAVSDLPVVVVLNDNGRSYGPTAGAVGRHLAALRRGTAVSSVFADLGVRYLGPVDGHDIAELEAALASARDYRGPVVVHCLTRKGFGHPPAEQDEADHMHAIAPPSLPGGPEWTAVLGEHLVALGGTRPDLFCLTAAMLEQTGLGPFARRFPDRVLDTGIAEQHAVTCAAGLAMGGLRPVVALSSTFLPRALDQVLMDVALHRLPVALVLGRAGITGEDGPSQHGAWDLALLRGVPGLRVAAPRDATRLRELLEQAVDRDGPTALRFPQGPVGVDLDAVSRVGGVEVLHSASRRDALLVTVGSLAAQGVAAAVGLGGQGIGVTVCDPGWVLPVDPSLIALAAEHRVVVCAEDGVRAGGVGEAVAAALREAGLSRRVRVLGLPPEFLAHGSRSDILRLHGLDAAGIAEGVERFLDRSAA</sequence>
<dbReference type="PROSITE" id="PS00801">
    <property type="entry name" value="TRANSKETOLASE_1"/>
    <property type="match status" value="1"/>
</dbReference>
<proteinExistence type="inferred from homology"/>
<dbReference type="SMART" id="SM00861">
    <property type="entry name" value="Transket_pyr"/>
    <property type="match status" value="1"/>
</dbReference>
<keyword evidence="4 10" id="KW-0808">Transferase</keyword>
<evidence type="ECO:0000256" key="11">
    <source>
        <dbReference type="SAM" id="MobiDB-lite"/>
    </source>
</evidence>
<dbReference type="InterPro" id="IPR049557">
    <property type="entry name" value="Transketolase_CS"/>
</dbReference>
<dbReference type="FunFam" id="3.40.50.970:FF:000010">
    <property type="entry name" value="1-deoxy-D-xylulose-5-phosphate synthase"/>
    <property type="match status" value="1"/>
</dbReference>
<dbReference type="InterPro" id="IPR029061">
    <property type="entry name" value="THDP-binding"/>
</dbReference>
<feature type="region of interest" description="Disordered" evidence="11">
    <location>
        <begin position="1"/>
        <end position="22"/>
    </location>
</feature>
<dbReference type="GO" id="GO:0005829">
    <property type="term" value="C:cytosol"/>
    <property type="evidence" value="ECO:0007669"/>
    <property type="project" value="TreeGrafter"/>
</dbReference>
<evidence type="ECO:0000313" key="14">
    <source>
        <dbReference type="Proteomes" id="UP000218505"/>
    </source>
</evidence>
<dbReference type="KEGG" id="apre:CNX65_19005"/>
<comment type="similarity">
    <text evidence="2 10">Belongs to the transketolase family. DXPS subfamily.</text>
</comment>
<feature type="binding site" evidence="10">
    <location>
        <position position="180"/>
    </location>
    <ligand>
        <name>Mg(2+)</name>
        <dbReference type="ChEBI" id="CHEBI:18420"/>
    </ligand>
</feature>
<evidence type="ECO:0000313" key="13">
    <source>
        <dbReference type="EMBL" id="ATE55116.1"/>
    </source>
</evidence>
<keyword evidence="6 10" id="KW-0460">Magnesium</keyword>
<dbReference type="PANTHER" id="PTHR43322:SF5">
    <property type="entry name" value="1-DEOXY-D-XYLULOSE-5-PHOSPHATE SYNTHASE, CHLOROPLASTIC"/>
    <property type="match status" value="1"/>
</dbReference>
<evidence type="ECO:0000256" key="10">
    <source>
        <dbReference type="HAMAP-Rule" id="MF_00315"/>
    </source>
</evidence>
<dbReference type="CDD" id="cd07033">
    <property type="entry name" value="TPP_PYR_DXS_TK_like"/>
    <property type="match status" value="1"/>
</dbReference>
<keyword evidence="7 10" id="KW-0784">Thiamine biosynthesis</keyword>
<keyword evidence="8 10" id="KW-0786">Thiamine pyrophosphate</keyword>
<feature type="binding site" evidence="10">
    <location>
        <position position="180"/>
    </location>
    <ligand>
        <name>thiamine diphosphate</name>
        <dbReference type="ChEBI" id="CHEBI:58937"/>
    </ligand>
</feature>
<keyword evidence="5 10" id="KW-0479">Metal-binding</keyword>
<feature type="binding site" evidence="10">
    <location>
        <position position="151"/>
    </location>
    <ligand>
        <name>Mg(2+)</name>
        <dbReference type="ChEBI" id="CHEBI:18420"/>
    </ligand>
</feature>
<feature type="binding site" evidence="10">
    <location>
        <position position="253"/>
    </location>
    <ligand>
        <name>thiamine diphosphate</name>
        <dbReference type="ChEBI" id="CHEBI:58937"/>
    </ligand>
</feature>
<dbReference type="Pfam" id="PF02780">
    <property type="entry name" value="Transketolase_C"/>
    <property type="match status" value="1"/>
</dbReference>
<keyword evidence="14" id="KW-1185">Reference proteome</keyword>
<dbReference type="PROSITE" id="PS00802">
    <property type="entry name" value="TRANSKETOLASE_2"/>
    <property type="match status" value="1"/>
</dbReference>
<dbReference type="AlphaFoldDB" id="A0A290Z7Y9"/>
<evidence type="ECO:0000256" key="9">
    <source>
        <dbReference type="ARBA" id="ARBA00023229"/>
    </source>
</evidence>
<dbReference type="InterPro" id="IPR033248">
    <property type="entry name" value="Transketolase_C"/>
</dbReference>
<evidence type="ECO:0000256" key="6">
    <source>
        <dbReference type="ARBA" id="ARBA00022842"/>
    </source>
</evidence>
<dbReference type="GO" id="GO:0019288">
    <property type="term" value="P:isopentenyl diphosphate biosynthetic process, methylerythritol 4-phosphate pathway"/>
    <property type="evidence" value="ECO:0007669"/>
    <property type="project" value="TreeGrafter"/>
</dbReference>